<reference evidence="3" key="1">
    <citation type="submission" date="2016-10" db="EMBL/GenBank/DDBJ databases">
        <authorList>
            <person name="Varghese N."/>
            <person name="Submissions S."/>
        </authorList>
    </citation>
    <scope>NUCLEOTIDE SEQUENCE [LARGE SCALE GENOMIC DNA]</scope>
    <source>
        <strain evidence="3">930I</strain>
    </source>
</reference>
<gene>
    <name evidence="2" type="ORF">SAMN05421742_104144</name>
</gene>
<evidence type="ECO:0000256" key="1">
    <source>
        <dbReference type="SAM" id="MobiDB-lite"/>
    </source>
</evidence>
<evidence type="ECO:0000313" key="2">
    <source>
        <dbReference type="EMBL" id="SDH09473.1"/>
    </source>
</evidence>
<feature type="compositionally biased region" description="Low complexity" evidence="1">
    <location>
        <begin position="92"/>
        <end position="124"/>
    </location>
</feature>
<name>A0A1G7ZL93_9PROT</name>
<dbReference type="STRING" id="83401.SAMN05421742_104144"/>
<keyword evidence="3" id="KW-1185">Reference proteome</keyword>
<organism evidence="2 3">
    <name type="scientific">Roseospirillum parvum</name>
    <dbReference type="NCBI Taxonomy" id="83401"/>
    <lineage>
        <taxon>Bacteria</taxon>
        <taxon>Pseudomonadati</taxon>
        <taxon>Pseudomonadota</taxon>
        <taxon>Alphaproteobacteria</taxon>
        <taxon>Rhodospirillales</taxon>
        <taxon>Rhodospirillaceae</taxon>
        <taxon>Roseospirillum</taxon>
    </lineage>
</organism>
<dbReference type="AlphaFoldDB" id="A0A1G7ZL93"/>
<dbReference type="Proteomes" id="UP000217076">
    <property type="component" value="Unassembled WGS sequence"/>
</dbReference>
<accession>A0A1G7ZL93</accession>
<dbReference type="RefSeq" id="WP_245689352.1">
    <property type="nucleotide sequence ID" value="NZ_FNCV01000004.1"/>
</dbReference>
<evidence type="ECO:0000313" key="3">
    <source>
        <dbReference type="Proteomes" id="UP000217076"/>
    </source>
</evidence>
<feature type="region of interest" description="Disordered" evidence="1">
    <location>
        <begin position="1"/>
        <end position="39"/>
    </location>
</feature>
<dbReference type="EMBL" id="FNCV01000004">
    <property type="protein sequence ID" value="SDH09473.1"/>
    <property type="molecule type" value="Genomic_DNA"/>
</dbReference>
<protein>
    <submittedName>
        <fullName evidence="2">Uncharacterized protein</fullName>
    </submittedName>
</protein>
<feature type="region of interest" description="Disordered" evidence="1">
    <location>
        <begin position="91"/>
        <end position="135"/>
    </location>
</feature>
<sequence length="164" mass="16275">MSTRDDNRPGTGGAGQGPRDGHDHSTGDSTGDSTGEGADDLSALARRYLDLWQDQISRAASDPALAEAMGRTFQALTSGAGAFAEAARRGFEAGQGATAGSSAHADADAAPDAASRSAPAAPAPEHGGDGVAQLAARLRRLEERVAALEAARDAGPAQPAGGGD</sequence>
<proteinExistence type="predicted"/>